<organism evidence="3 4">
    <name type="scientific">Paraburkholderia tropica</name>
    <dbReference type="NCBI Taxonomy" id="92647"/>
    <lineage>
        <taxon>Bacteria</taxon>
        <taxon>Pseudomonadati</taxon>
        <taxon>Pseudomonadota</taxon>
        <taxon>Betaproteobacteria</taxon>
        <taxon>Burkholderiales</taxon>
        <taxon>Burkholderiaceae</taxon>
        <taxon>Paraburkholderia</taxon>
    </lineage>
</organism>
<feature type="compositionally biased region" description="Low complexity" evidence="1">
    <location>
        <begin position="84"/>
        <end position="93"/>
    </location>
</feature>
<sequence length="207" mass="20735">MRSPVAFAARTTTLLALCAALAAWPSPTRAQDDAASGASASANGRHSDSDDTLTSAARRTRADAQRLLGSPTASHNPYSGGGAYSSDGSSPGAQEKALMSESRMRIVSPTDFYTTGSPAAGGSGGTRAGASSRARGASALNGASGSRSSTHSRLARAASPDAASSAQGGAWGAYDWGASTTSPSAKIYGNPYGSQRAAAAQLYRSPW</sequence>
<protein>
    <submittedName>
        <fullName evidence="3">Uncharacterized protein</fullName>
    </submittedName>
</protein>
<dbReference type="AlphaFoldDB" id="A0AAQ1GBU5"/>
<accession>A0AAQ1GBU5</accession>
<evidence type="ECO:0000256" key="1">
    <source>
        <dbReference type="SAM" id="MobiDB-lite"/>
    </source>
</evidence>
<reference evidence="3 4" key="1">
    <citation type="submission" date="2016-10" db="EMBL/GenBank/DDBJ databases">
        <authorList>
            <person name="Varghese N."/>
            <person name="Submissions S."/>
        </authorList>
    </citation>
    <scope>NUCLEOTIDE SEQUENCE [LARGE SCALE GENOMIC DNA]</scope>
    <source>
        <strain evidence="3 4">LMG 22274</strain>
    </source>
</reference>
<proteinExistence type="predicted"/>
<feature type="compositionally biased region" description="Low complexity" evidence="1">
    <location>
        <begin position="155"/>
        <end position="168"/>
    </location>
</feature>
<name>A0AAQ1GBU5_9BURK</name>
<evidence type="ECO:0000313" key="4">
    <source>
        <dbReference type="Proteomes" id="UP000183529"/>
    </source>
</evidence>
<feature type="region of interest" description="Disordered" evidence="1">
    <location>
        <begin position="28"/>
        <end position="175"/>
    </location>
</feature>
<dbReference type="Proteomes" id="UP000183529">
    <property type="component" value="Unassembled WGS sequence"/>
</dbReference>
<evidence type="ECO:0000256" key="2">
    <source>
        <dbReference type="SAM" id="SignalP"/>
    </source>
</evidence>
<feature type="signal peptide" evidence="2">
    <location>
        <begin position="1"/>
        <end position="30"/>
    </location>
</feature>
<comment type="caution">
    <text evidence="3">The sequence shown here is derived from an EMBL/GenBank/DDBJ whole genome shotgun (WGS) entry which is preliminary data.</text>
</comment>
<keyword evidence="2" id="KW-0732">Signal</keyword>
<dbReference type="EMBL" id="FNZM01000002">
    <property type="protein sequence ID" value="SEJ07017.1"/>
    <property type="molecule type" value="Genomic_DNA"/>
</dbReference>
<feature type="compositionally biased region" description="Low complexity" evidence="1">
    <location>
        <begin position="128"/>
        <end position="149"/>
    </location>
</feature>
<gene>
    <name evidence="3" type="ORF">SAMN05216550_102301</name>
</gene>
<evidence type="ECO:0000313" key="3">
    <source>
        <dbReference type="EMBL" id="SEJ07017.1"/>
    </source>
</evidence>
<feature type="chain" id="PRO_5043031858" evidence="2">
    <location>
        <begin position="31"/>
        <end position="207"/>
    </location>
</feature>